<keyword evidence="3" id="KW-0813">Transport</keyword>
<dbReference type="PANTHER" id="PTHR34584:SF1">
    <property type="entry name" value="NA(+)_H(+) ANTIPORTER SUBUNIT E1"/>
    <property type="match status" value="1"/>
</dbReference>
<name>A0AAJ1WHT2_9BACI</name>
<evidence type="ECO:0000256" key="3">
    <source>
        <dbReference type="ARBA" id="ARBA00022449"/>
    </source>
</evidence>
<evidence type="ECO:0000313" key="9">
    <source>
        <dbReference type="EMBL" id="MDQ0216542.1"/>
    </source>
</evidence>
<evidence type="ECO:0000256" key="8">
    <source>
        <dbReference type="SAM" id="Phobius"/>
    </source>
</evidence>
<comment type="similarity">
    <text evidence="2">Belongs to the CPA3 antiporters (TC 2.A.63) subunit E family.</text>
</comment>
<dbReference type="AlphaFoldDB" id="A0AAJ1WHT2"/>
<evidence type="ECO:0000256" key="2">
    <source>
        <dbReference type="ARBA" id="ARBA00006228"/>
    </source>
</evidence>
<dbReference type="EMBL" id="JAUSUC010000056">
    <property type="protein sequence ID" value="MDQ0216542.1"/>
    <property type="molecule type" value="Genomic_DNA"/>
</dbReference>
<evidence type="ECO:0000256" key="6">
    <source>
        <dbReference type="ARBA" id="ARBA00022989"/>
    </source>
</evidence>
<dbReference type="Pfam" id="PF01899">
    <property type="entry name" value="MNHE"/>
    <property type="match status" value="1"/>
</dbReference>
<comment type="caution">
    <text evidence="9">The sequence shown here is derived from an EMBL/GenBank/DDBJ whole genome shotgun (WGS) entry which is preliminary data.</text>
</comment>
<keyword evidence="10" id="KW-1185">Reference proteome</keyword>
<dbReference type="RefSeq" id="WP_307258606.1">
    <property type="nucleotide sequence ID" value="NZ_JAUSUC010000056.1"/>
</dbReference>
<protein>
    <submittedName>
        <fullName evidence="9">Multicomponent Na+:H+ antiporter subunit E</fullName>
    </submittedName>
</protein>
<evidence type="ECO:0000313" key="10">
    <source>
        <dbReference type="Proteomes" id="UP001237207"/>
    </source>
</evidence>
<keyword evidence="4" id="KW-1003">Cell membrane</keyword>
<keyword evidence="6 8" id="KW-1133">Transmembrane helix</keyword>
<proteinExistence type="inferred from homology"/>
<dbReference type="Proteomes" id="UP001237207">
    <property type="component" value="Unassembled WGS sequence"/>
</dbReference>
<accession>A0AAJ1WHT2</accession>
<dbReference type="NCBIfam" id="NF009292">
    <property type="entry name" value="PRK12651.1-3"/>
    <property type="match status" value="1"/>
</dbReference>
<dbReference type="GO" id="GO:0015297">
    <property type="term" value="F:antiporter activity"/>
    <property type="evidence" value="ECO:0007669"/>
    <property type="project" value="UniProtKB-KW"/>
</dbReference>
<organism evidence="9 10">
    <name type="scientific">Oikeobacillus pervagus</name>
    <dbReference type="NCBI Taxonomy" id="1325931"/>
    <lineage>
        <taxon>Bacteria</taxon>
        <taxon>Bacillati</taxon>
        <taxon>Bacillota</taxon>
        <taxon>Bacilli</taxon>
        <taxon>Bacillales</taxon>
        <taxon>Bacillaceae</taxon>
        <taxon>Oikeobacillus</taxon>
    </lineage>
</organism>
<keyword evidence="7 8" id="KW-0472">Membrane</keyword>
<keyword evidence="3" id="KW-0050">Antiport</keyword>
<dbReference type="GO" id="GO:0005886">
    <property type="term" value="C:plasma membrane"/>
    <property type="evidence" value="ECO:0007669"/>
    <property type="project" value="UniProtKB-SubCell"/>
</dbReference>
<dbReference type="GO" id="GO:0008324">
    <property type="term" value="F:monoatomic cation transmembrane transporter activity"/>
    <property type="evidence" value="ECO:0007669"/>
    <property type="project" value="InterPro"/>
</dbReference>
<sequence>MAFQILLNFFLAFLWMFLQVSFDATTFIVGYILGLVIVYAMRRFFHSRFYLYRVFAVIKLTLIFLRELVLSNLSVLKVILKPKLDMQPGIFALPTELESEWEITLLANLITLTPGTLVLDVSPDNKVLYVHAMDVPDVEDAIEGIKNSFEKAIMEVSRSC</sequence>
<dbReference type="NCBIfam" id="NF006517">
    <property type="entry name" value="PRK08965.1-1"/>
    <property type="match status" value="1"/>
</dbReference>
<keyword evidence="5 8" id="KW-0812">Transmembrane</keyword>
<feature type="transmembrane region" description="Helical" evidence="8">
    <location>
        <begin position="12"/>
        <end position="38"/>
    </location>
</feature>
<evidence type="ECO:0000256" key="5">
    <source>
        <dbReference type="ARBA" id="ARBA00022692"/>
    </source>
</evidence>
<dbReference type="PANTHER" id="PTHR34584">
    <property type="entry name" value="NA(+)/H(+) ANTIPORTER SUBUNIT E1"/>
    <property type="match status" value="1"/>
</dbReference>
<evidence type="ECO:0000256" key="1">
    <source>
        <dbReference type="ARBA" id="ARBA00004651"/>
    </source>
</evidence>
<evidence type="ECO:0000256" key="7">
    <source>
        <dbReference type="ARBA" id="ARBA00023136"/>
    </source>
</evidence>
<feature type="transmembrane region" description="Helical" evidence="8">
    <location>
        <begin position="50"/>
        <end position="69"/>
    </location>
</feature>
<evidence type="ECO:0000256" key="4">
    <source>
        <dbReference type="ARBA" id="ARBA00022475"/>
    </source>
</evidence>
<gene>
    <name evidence="9" type="ORF">J2S13_003004</name>
</gene>
<comment type="subcellular location">
    <subcellularLocation>
        <location evidence="1">Cell membrane</location>
        <topology evidence="1">Multi-pass membrane protein</topology>
    </subcellularLocation>
</comment>
<dbReference type="PIRSF" id="PIRSF019239">
    <property type="entry name" value="MrpE"/>
    <property type="match status" value="1"/>
</dbReference>
<reference evidence="9" key="1">
    <citation type="submission" date="2023-07" db="EMBL/GenBank/DDBJ databases">
        <title>Genomic Encyclopedia of Type Strains, Phase IV (KMG-IV): sequencing the most valuable type-strain genomes for metagenomic binning, comparative biology and taxonomic classification.</title>
        <authorList>
            <person name="Goeker M."/>
        </authorList>
    </citation>
    <scope>NUCLEOTIDE SEQUENCE</scope>
    <source>
        <strain evidence="9">DSM 23947</strain>
    </source>
</reference>
<dbReference type="InterPro" id="IPR002758">
    <property type="entry name" value="Cation_antiport_E"/>
</dbReference>